<dbReference type="EMBL" id="JAVRBK010000001">
    <property type="protein sequence ID" value="KAK5650213.1"/>
    <property type="molecule type" value="Genomic_DNA"/>
</dbReference>
<name>A0AAN7ZWW5_9COLE</name>
<proteinExistence type="predicted"/>
<accession>A0AAN7ZWW5</accession>
<reference evidence="2 3" key="2">
    <citation type="journal article" date="2024" name="Insects">
        <title>An Improved Chromosome-Level Genome Assembly of the Firefly Pyrocoelia pectoralis.</title>
        <authorList>
            <person name="Fu X."/>
            <person name="Meyer-Rochow V.B."/>
            <person name="Ballantyne L."/>
            <person name="Zhu X."/>
        </authorList>
    </citation>
    <scope>NUCLEOTIDE SEQUENCE [LARGE SCALE GENOMIC DNA]</scope>
    <source>
        <strain evidence="2">XCY_ONT2</strain>
    </source>
</reference>
<comment type="caution">
    <text evidence="2">The sequence shown here is derived from an EMBL/GenBank/DDBJ whole genome shotgun (WGS) entry which is preliminary data.</text>
</comment>
<evidence type="ECO:0000313" key="2">
    <source>
        <dbReference type="EMBL" id="KAK5650213.1"/>
    </source>
</evidence>
<sequence length="240" mass="27431">MADWNYIQCGYNALDETINFGTRILGGFDNLYETSTFCLFFSINKSLRIFQDLHCTELSLNITFEDIIDTFCVTSSGTFLFDIENEPKKLFQRILYEKQPFFIKAVPVESKIGLTFYVVSSSGQIHRIAQSDLEDININSNDNSDSYSENLAVDLNKPILHVNLLYPIMCCTNLEEVFVYNMALDRMTSFCISGIKKMHLCNIRFCLGLTCDGRLISICTKTGLKVATKINTIFEDSRQR</sequence>
<dbReference type="Proteomes" id="UP001329430">
    <property type="component" value="Chromosome 1"/>
</dbReference>
<gene>
    <name evidence="1" type="ORF">RI129_000182</name>
    <name evidence="2" type="ORF">RI129_001242</name>
</gene>
<reference evidence="2" key="1">
    <citation type="submission" date="2023-06" db="EMBL/GenBank/DDBJ databases">
        <authorList>
            <person name="Fu X."/>
            <person name="Zhu X."/>
        </authorList>
    </citation>
    <scope>NUCLEOTIDE SEQUENCE</scope>
    <source>
        <strain evidence="2">XCY_ONT2</strain>
        <tissue evidence="2">Whole body</tissue>
    </source>
</reference>
<evidence type="ECO:0000313" key="3">
    <source>
        <dbReference type="Proteomes" id="UP001329430"/>
    </source>
</evidence>
<keyword evidence="3" id="KW-1185">Reference proteome</keyword>
<evidence type="ECO:0000313" key="1">
    <source>
        <dbReference type="EMBL" id="KAK5637896.1"/>
    </source>
</evidence>
<protein>
    <submittedName>
        <fullName evidence="2">Uncharacterized protein</fullName>
    </submittedName>
</protein>
<dbReference type="EMBL" id="JAVRBK010000017">
    <property type="protein sequence ID" value="KAK5637896.1"/>
    <property type="molecule type" value="Genomic_DNA"/>
</dbReference>
<organism evidence="2 3">
    <name type="scientific">Pyrocoelia pectoralis</name>
    <dbReference type="NCBI Taxonomy" id="417401"/>
    <lineage>
        <taxon>Eukaryota</taxon>
        <taxon>Metazoa</taxon>
        <taxon>Ecdysozoa</taxon>
        <taxon>Arthropoda</taxon>
        <taxon>Hexapoda</taxon>
        <taxon>Insecta</taxon>
        <taxon>Pterygota</taxon>
        <taxon>Neoptera</taxon>
        <taxon>Endopterygota</taxon>
        <taxon>Coleoptera</taxon>
        <taxon>Polyphaga</taxon>
        <taxon>Elateriformia</taxon>
        <taxon>Elateroidea</taxon>
        <taxon>Lampyridae</taxon>
        <taxon>Lampyrinae</taxon>
        <taxon>Pyrocoelia</taxon>
    </lineage>
</organism>
<dbReference type="AlphaFoldDB" id="A0AAN7ZWW5"/>